<feature type="transmembrane region" description="Helical" evidence="8">
    <location>
        <begin position="223"/>
        <end position="248"/>
    </location>
</feature>
<dbReference type="InterPro" id="IPR005018">
    <property type="entry name" value="DOMON_domain"/>
</dbReference>
<dbReference type="CDD" id="cd09630">
    <property type="entry name" value="CDH_like_cytochrome"/>
    <property type="match status" value="1"/>
</dbReference>
<evidence type="ECO:0000256" key="8">
    <source>
        <dbReference type="SAM" id="Phobius"/>
    </source>
</evidence>
<keyword evidence="5 8" id="KW-1133">Transmembrane helix</keyword>
<feature type="transmembrane region" description="Helical" evidence="8">
    <location>
        <begin position="293"/>
        <end position="311"/>
    </location>
</feature>
<feature type="region of interest" description="Disordered" evidence="7">
    <location>
        <begin position="414"/>
        <end position="445"/>
    </location>
</feature>
<proteinExistence type="predicted"/>
<feature type="transmembrane region" description="Helical" evidence="8">
    <location>
        <begin position="260"/>
        <end position="281"/>
    </location>
</feature>
<protein>
    <recommendedName>
        <fullName evidence="14">CBD9-like protein</fullName>
    </recommendedName>
</protein>
<feature type="compositionally biased region" description="Basic and acidic residues" evidence="7">
    <location>
        <begin position="414"/>
        <end position="439"/>
    </location>
</feature>
<evidence type="ECO:0000256" key="1">
    <source>
        <dbReference type="ARBA" id="ARBA00004370"/>
    </source>
</evidence>
<dbReference type="Proteomes" id="UP001175226">
    <property type="component" value="Unassembled WGS sequence"/>
</dbReference>
<dbReference type="InterPro" id="IPR006593">
    <property type="entry name" value="Cyt_b561/ferric_Rdtase_TM"/>
</dbReference>
<name>A0AA39MYF4_9AGAR</name>
<evidence type="ECO:0000256" key="9">
    <source>
        <dbReference type="SAM" id="SignalP"/>
    </source>
</evidence>
<keyword evidence="4" id="KW-0249">Electron transport</keyword>
<comment type="caution">
    <text evidence="12">The sequence shown here is derived from an EMBL/GenBank/DDBJ whole genome shotgun (WGS) entry which is preliminary data.</text>
</comment>
<feature type="signal peptide" evidence="9">
    <location>
        <begin position="1"/>
        <end position="36"/>
    </location>
</feature>
<dbReference type="Pfam" id="PF16010">
    <property type="entry name" value="CDH-cyt"/>
    <property type="match status" value="1"/>
</dbReference>
<dbReference type="Gene3D" id="2.60.40.1210">
    <property type="entry name" value="Cellobiose dehydrogenase, cytochrome domain"/>
    <property type="match status" value="1"/>
</dbReference>
<keyword evidence="3 8" id="KW-0812">Transmembrane</keyword>
<feature type="chain" id="PRO_5041203429" description="CBD9-like protein" evidence="9">
    <location>
        <begin position="37"/>
        <end position="445"/>
    </location>
</feature>
<reference evidence="12" key="1">
    <citation type="submission" date="2023-06" db="EMBL/GenBank/DDBJ databases">
        <authorList>
            <consortium name="Lawrence Berkeley National Laboratory"/>
            <person name="Ahrendt S."/>
            <person name="Sahu N."/>
            <person name="Indic B."/>
            <person name="Wong-Bajracharya J."/>
            <person name="Merenyi Z."/>
            <person name="Ke H.-M."/>
            <person name="Monk M."/>
            <person name="Kocsube S."/>
            <person name="Drula E."/>
            <person name="Lipzen A."/>
            <person name="Balint B."/>
            <person name="Henrissat B."/>
            <person name="Andreopoulos B."/>
            <person name="Martin F.M."/>
            <person name="Harder C.B."/>
            <person name="Rigling D."/>
            <person name="Ford K.L."/>
            <person name="Foster G.D."/>
            <person name="Pangilinan J."/>
            <person name="Papanicolaou A."/>
            <person name="Barry K."/>
            <person name="LaButti K."/>
            <person name="Viragh M."/>
            <person name="Koriabine M."/>
            <person name="Yan M."/>
            <person name="Riley R."/>
            <person name="Champramary S."/>
            <person name="Plett K.L."/>
            <person name="Tsai I.J."/>
            <person name="Slot J."/>
            <person name="Sipos G."/>
            <person name="Plett J."/>
            <person name="Nagy L.G."/>
            <person name="Grigoriev I.V."/>
        </authorList>
    </citation>
    <scope>NUCLEOTIDE SEQUENCE</scope>
    <source>
        <strain evidence="12">FPL87.14</strain>
    </source>
</reference>
<evidence type="ECO:0008006" key="14">
    <source>
        <dbReference type="Google" id="ProtNLM"/>
    </source>
</evidence>
<feature type="transmembrane region" description="Helical" evidence="8">
    <location>
        <begin position="331"/>
        <end position="352"/>
    </location>
</feature>
<dbReference type="PANTHER" id="PTHR47797">
    <property type="entry name" value="DEHYDROGENASE, PUTATIVE (AFU_ORTHOLOGUE AFUA_8G05805)-RELATED"/>
    <property type="match status" value="1"/>
</dbReference>
<evidence type="ECO:0000259" key="11">
    <source>
        <dbReference type="PROSITE" id="PS50939"/>
    </source>
</evidence>
<evidence type="ECO:0000256" key="3">
    <source>
        <dbReference type="ARBA" id="ARBA00022692"/>
    </source>
</evidence>
<dbReference type="SMART" id="SM00664">
    <property type="entry name" value="DoH"/>
    <property type="match status" value="1"/>
</dbReference>
<feature type="transmembrane region" description="Helical" evidence="8">
    <location>
        <begin position="372"/>
        <end position="390"/>
    </location>
</feature>
<dbReference type="SUPFAM" id="SSF49344">
    <property type="entry name" value="CBD9-like"/>
    <property type="match status" value="1"/>
</dbReference>
<evidence type="ECO:0000313" key="13">
    <source>
        <dbReference type="Proteomes" id="UP001175226"/>
    </source>
</evidence>
<evidence type="ECO:0000256" key="7">
    <source>
        <dbReference type="SAM" id="MobiDB-lite"/>
    </source>
</evidence>
<evidence type="ECO:0000256" key="4">
    <source>
        <dbReference type="ARBA" id="ARBA00022982"/>
    </source>
</evidence>
<keyword evidence="13" id="KW-1185">Reference proteome</keyword>
<sequence>MIPCVVSTLVPSMNRPTSLILSWIYLWLTFFHRVHALHGDSACGKFLCVNATVFSDTVRYELTALKQPLGWMGLGFGRRMAETHMVILWSNSDGTVTLSQRYAVGHSEPRLVSNPPRLATLQVPSDSAWRPVNSTTFAFEIERGTGPYSGKSDAMERFIWAYSQTNPESSDPEADITFHYAAGFLTLDLMKELAEMESPSPPPELDSSNGGSTSISPSHERVVIAHGVLVSIGFLFFLPIGSLVARWSRTFTPSWFKVHYAVNFWIALPVILIGWGLGPVAVFDAQATHFLDSHQICGALLLLLYFFQVALGRYIHNRKGLSALRHPPSNVLHAILGLTLLCLAFFQVRSGFHEWKTRSGRAAVPTWVHTLWSFWALAVFIAYLLGLALLKRQFQQEKLGIVTSQYMALDNEIRLSPDPSHPADRRLDAYEGDSSKDLESTPFLK</sequence>
<feature type="domain" description="DOMON" evidence="10">
    <location>
        <begin position="45"/>
        <end position="163"/>
    </location>
</feature>
<dbReference type="SMART" id="SM00665">
    <property type="entry name" value="B561"/>
    <property type="match status" value="1"/>
</dbReference>
<dbReference type="AlphaFoldDB" id="A0AA39MYF4"/>
<keyword evidence="9" id="KW-0732">Signal</keyword>
<evidence type="ECO:0000256" key="5">
    <source>
        <dbReference type="ARBA" id="ARBA00022989"/>
    </source>
</evidence>
<comment type="subcellular location">
    <subcellularLocation>
        <location evidence="1">Membrane</location>
    </subcellularLocation>
</comment>
<gene>
    <name evidence="12" type="ORF">EV421DRAFT_1774507</name>
</gene>
<evidence type="ECO:0000256" key="6">
    <source>
        <dbReference type="ARBA" id="ARBA00023136"/>
    </source>
</evidence>
<dbReference type="PROSITE" id="PS50939">
    <property type="entry name" value="CYTOCHROME_B561"/>
    <property type="match status" value="1"/>
</dbReference>
<accession>A0AA39MYF4</accession>
<keyword evidence="6 8" id="KW-0472">Membrane</keyword>
<dbReference type="PANTHER" id="PTHR47797:SF3">
    <property type="entry name" value="CYTOCHROME B561 DOMAIN-CONTAINING PROTEIN"/>
    <property type="match status" value="1"/>
</dbReference>
<evidence type="ECO:0000256" key="2">
    <source>
        <dbReference type="ARBA" id="ARBA00022448"/>
    </source>
</evidence>
<dbReference type="InterPro" id="IPR015920">
    <property type="entry name" value="Cellobiose_DH-like_cyt"/>
</dbReference>
<dbReference type="GO" id="GO:0016020">
    <property type="term" value="C:membrane"/>
    <property type="evidence" value="ECO:0007669"/>
    <property type="project" value="UniProtKB-SubCell"/>
</dbReference>
<dbReference type="PROSITE" id="PS50836">
    <property type="entry name" value="DOMON"/>
    <property type="match status" value="1"/>
</dbReference>
<keyword evidence="2" id="KW-0813">Transport</keyword>
<feature type="domain" description="Cytochrome b561" evidence="11">
    <location>
        <begin position="189"/>
        <end position="390"/>
    </location>
</feature>
<dbReference type="CDD" id="cd08760">
    <property type="entry name" value="Cyt_b561_FRRS1_like"/>
    <property type="match status" value="1"/>
</dbReference>
<organism evidence="12 13">
    <name type="scientific">Armillaria borealis</name>
    <dbReference type="NCBI Taxonomy" id="47425"/>
    <lineage>
        <taxon>Eukaryota</taxon>
        <taxon>Fungi</taxon>
        <taxon>Dikarya</taxon>
        <taxon>Basidiomycota</taxon>
        <taxon>Agaricomycotina</taxon>
        <taxon>Agaricomycetes</taxon>
        <taxon>Agaricomycetidae</taxon>
        <taxon>Agaricales</taxon>
        <taxon>Marasmiineae</taxon>
        <taxon>Physalacriaceae</taxon>
        <taxon>Armillaria</taxon>
    </lineage>
</organism>
<dbReference type="EMBL" id="JAUEPT010000006">
    <property type="protein sequence ID" value="KAK0450679.1"/>
    <property type="molecule type" value="Genomic_DNA"/>
</dbReference>
<dbReference type="Gene3D" id="1.20.120.1770">
    <property type="match status" value="1"/>
</dbReference>
<evidence type="ECO:0000259" key="10">
    <source>
        <dbReference type="PROSITE" id="PS50836"/>
    </source>
</evidence>
<dbReference type="Pfam" id="PF03188">
    <property type="entry name" value="Cytochrom_B561"/>
    <property type="match status" value="1"/>
</dbReference>
<evidence type="ECO:0000313" key="12">
    <source>
        <dbReference type="EMBL" id="KAK0450679.1"/>
    </source>
</evidence>